<gene>
    <name evidence="2" type="ORF">MM415B03843_0003</name>
</gene>
<feature type="region of interest" description="Disordered" evidence="1">
    <location>
        <begin position="44"/>
        <end position="66"/>
    </location>
</feature>
<reference evidence="2" key="1">
    <citation type="submission" date="2020-03" db="EMBL/GenBank/DDBJ databases">
        <title>The deep terrestrial virosphere.</title>
        <authorList>
            <person name="Holmfeldt K."/>
            <person name="Nilsson E."/>
            <person name="Simone D."/>
            <person name="Lopez-Fernandez M."/>
            <person name="Wu X."/>
            <person name="de Brujin I."/>
            <person name="Lundin D."/>
            <person name="Andersson A."/>
            <person name="Bertilsson S."/>
            <person name="Dopson M."/>
        </authorList>
    </citation>
    <scope>NUCLEOTIDE SEQUENCE</scope>
    <source>
        <strain evidence="2">MM415B03843</strain>
    </source>
</reference>
<name>A0A6M3LNK6_9ZZZZ</name>
<sequence>MAQNVYELLLGLGAPPETIQRLMAQMKGGSPLFQSGNVGMRGNPAGFKPVVNSPQGIYRSPTPPRV</sequence>
<organism evidence="2">
    <name type="scientific">viral metagenome</name>
    <dbReference type="NCBI Taxonomy" id="1070528"/>
    <lineage>
        <taxon>unclassified sequences</taxon>
        <taxon>metagenomes</taxon>
        <taxon>organismal metagenomes</taxon>
    </lineage>
</organism>
<protein>
    <submittedName>
        <fullName evidence="2">Uncharacterized protein</fullName>
    </submittedName>
</protein>
<dbReference type="EMBL" id="MT143236">
    <property type="protein sequence ID" value="QJA94488.1"/>
    <property type="molecule type" value="Genomic_DNA"/>
</dbReference>
<accession>A0A6M3LNK6</accession>
<proteinExistence type="predicted"/>
<evidence type="ECO:0000313" key="2">
    <source>
        <dbReference type="EMBL" id="QJA94488.1"/>
    </source>
</evidence>
<evidence type="ECO:0000256" key="1">
    <source>
        <dbReference type="SAM" id="MobiDB-lite"/>
    </source>
</evidence>
<dbReference type="AlphaFoldDB" id="A0A6M3LNK6"/>